<organism evidence="11 12">
    <name type="scientific">Aliiglaciecola lipolytica E3</name>
    <dbReference type="NCBI Taxonomy" id="1127673"/>
    <lineage>
        <taxon>Bacteria</taxon>
        <taxon>Pseudomonadati</taxon>
        <taxon>Pseudomonadota</taxon>
        <taxon>Gammaproteobacteria</taxon>
        <taxon>Alteromonadales</taxon>
        <taxon>Alteromonadaceae</taxon>
        <taxon>Aliiglaciecola</taxon>
    </lineage>
</organism>
<protein>
    <recommendedName>
        <fullName evidence="3">Type II secretion system protein N</fullName>
    </recommendedName>
    <alternativeName>
        <fullName evidence="10">General secretion pathway protein N</fullName>
    </alternativeName>
</protein>
<keyword evidence="5" id="KW-1003">Cell membrane</keyword>
<evidence type="ECO:0000256" key="7">
    <source>
        <dbReference type="ARBA" id="ARBA00022692"/>
    </source>
</evidence>
<dbReference type="InterPro" id="IPR022792">
    <property type="entry name" value="T2SS_protein-GspN"/>
</dbReference>
<evidence type="ECO:0000256" key="6">
    <source>
        <dbReference type="ARBA" id="ARBA00022519"/>
    </source>
</evidence>
<name>K6YYQ2_9ALTE</name>
<dbReference type="OrthoDB" id="6118198at2"/>
<dbReference type="STRING" id="1127673.GLIP_3719"/>
<proteinExistence type="inferred from homology"/>
<evidence type="ECO:0000256" key="8">
    <source>
        <dbReference type="ARBA" id="ARBA00022927"/>
    </source>
</evidence>
<dbReference type="Pfam" id="PF01203">
    <property type="entry name" value="T2SSN"/>
    <property type="match status" value="1"/>
</dbReference>
<gene>
    <name evidence="11" type="primary">gspN</name>
    <name evidence="11" type="ORF">GLIP_3719</name>
</gene>
<dbReference type="GO" id="GO:0015628">
    <property type="term" value="P:protein secretion by the type II secretion system"/>
    <property type="evidence" value="ECO:0007669"/>
    <property type="project" value="InterPro"/>
</dbReference>
<evidence type="ECO:0000313" key="12">
    <source>
        <dbReference type="Proteomes" id="UP000006334"/>
    </source>
</evidence>
<keyword evidence="4" id="KW-0813">Transport</keyword>
<comment type="subcellular location">
    <subcellularLocation>
        <location evidence="1">Cell inner membrane</location>
    </subcellularLocation>
</comment>
<evidence type="ECO:0000256" key="2">
    <source>
        <dbReference type="ARBA" id="ARBA00007208"/>
    </source>
</evidence>
<evidence type="ECO:0000313" key="11">
    <source>
        <dbReference type="EMBL" id="GAC16330.1"/>
    </source>
</evidence>
<evidence type="ECO:0000256" key="9">
    <source>
        <dbReference type="ARBA" id="ARBA00023136"/>
    </source>
</evidence>
<evidence type="ECO:0000256" key="4">
    <source>
        <dbReference type="ARBA" id="ARBA00022448"/>
    </source>
</evidence>
<dbReference type="GO" id="GO:0015627">
    <property type="term" value="C:type II protein secretion system complex"/>
    <property type="evidence" value="ECO:0007669"/>
    <property type="project" value="InterPro"/>
</dbReference>
<keyword evidence="8" id="KW-0653">Protein transport</keyword>
<dbReference type="AlphaFoldDB" id="K6YYQ2"/>
<dbReference type="EMBL" id="BAEN01000068">
    <property type="protein sequence ID" value="GAC16330.1"/>
    <property type="molecule type" value="Genomic_DNA"/>
</dbReference>
<keyword evidence="9" id="KW-0472">Membrane</keyword>
<evidence type="ECO:0000256" key="1">
    <source>
        <dbReference type="ARBA" id="ARBA00004533"/>
    </source>
</evidence>
<evidence type="ECO:0000256" key="5">
    <source>
        <dbReference type="ARBA" id="ARBA00022475"/>
    </source>
</evidence>
<dbReference type="Proteomes" id="UP000006334">
    <property type="component" value="Unassembled WGS sequence"/>
</dbReference>
<comment type="caution">
    <text evidence="11">The sequence shown here is derived from an EMBL/GenBank/DDBJ whole genome shotgun (WGS) entry which is preliminary data.</text>
</comment>
<sequence length="253" mass="27723">MIRIVKWSLLGLLAYIVLLIINLPASQVIYRVNQSKDVSIEGVQGTIWRPSASMITVNNISIENVQWQMSFWQLLVGKVSLDIDAGNLRASDKVSARGVVNISLFDPSHIQASDLTLYIPADMLIAQVPLPVAVNAGGRFKVLVNELDYPGKCVALSGDGQWINAGLEGLIGLNEPLSLGNFEATLNCIENDVLVKINPPNVFNLTADARIPNNLKVKLDGQFKPDDSLPKQVKDAAKFFGRPDNQGFYKIKL</sequence>
<keyword evidence="6" id="KW-0997">Cell inner membrane</keyword>
<evidence type="ECO:0000256" key="10">
    <source>
        <dbReference type="ARBA" id="ARBA00030772"/>
    </source>
</evidence>
<evidence type="ECO:0000256" key="3">
    <source>
        <dbReference type="ARBA" id="ARBA00021563"/>
    </source>
</evidence>
<dbReference type="eggNOG" id="ENOG5032RTB">
    <property type="taxonomic scope" value="Bacteria"/>
</dbReference>
<dbReference type="RefSeq" id="WP_008846132.1">
    <property type="nucleotide sequence ID" value="NZ_BAEN01000068.1"/>
</dbReference>
<keyword evidence="12" id="KW-1185">Reference proteome</keyword>
<reference evidence="11 12" key="1">
    <citation type="journal article" date="2017" name="Antonie Van Leeuwenhoek">
        <title>Rhizobium rhizosphaerae sp. nov., a novel species isolated from rice rhizosphere.</title>
        <authorList>
            <person name="Zhao J.J."/>
            <person name="Zhang J."/>
            <person name="Zhang R.J."/>
            <person name="Zhang C.W."/>
            <person name="Yin H.Q."/>
            <person name="Zhang X.X."/>
        </authorList>
    </citation>
    <scope>NUCLEOTIDE SEQUENCE [LARGE SCALE GENOMIC DNA]</scope>
    <source>
        <strain evidence="11 12">E3</strain>
    </source>
</reference>
<keyword evidence="7" id="KW-0812">Transmembrane</keyword>
<comment type="similarity">
    <text evidence="2">Belongs to the GSP N family.</text>
</comment>
<accession>K6YYQ2</accession>
<dbReference type="GO" id="GO:0005886">
    <property type="term" value="C:plasma membrane"/>
    <property type="evidence" value="ECO:0007669"/>
    <property type="project" value="UniProtKB-SubCell"/>
</dbReference>